<reference evidence="1 2" key="1">
    <citation type="journal article" date="2021" name="Front. Genet.">
        <title>Chromosome-Level Genome Assembly Reveals Significant Gene Expansion in the Toll and IMD Signaling Pathways of Dendrolimus kikuchii.</title>
        <authorList>
            <person name="Zhou J."/>
            <person name="Wu P."/>
            <person name="Xiong Z."/>
            <person name="Liu N."/>
            <person name="Zhao N."/>
            <person name="Ji M."/>
            <person name="Qiu Y."/>
            <person name="Yang B."/>
        </authorList>
    </citation>
    <scope>NUCLEOTIDE SEQUENCE [LARGE SCALE GENOMIC DNA]</scope>
    <source>
        <strain evidence="1">Ann1</strain>
    </source>
</reference>
<proteinExistence type="predicted"/>
<evidence type="ECO:0000313" key="2">
    <source>
        <dbReference type="Proteomes" id="UP000824533"/>
    </source>
</evidence>
<dbReference type="EMBL" id="CM034390">
    <property type="protein sequence ID" value="KAJ0182078.1"/>
    <property type="molecule type" value="Genomic_DNA"/>
</dbReference>
<comment type="caution">
    <text evidence="1">The sequence shown here is derived from an EMBL/GenBank/DDBJ whole genome shotgun (WGS) entry which is preliminary data.</text>
</comment>
<sequence length="530" mass="59877">MFVKIGLFVIMSITATLAIAPALMLTPLIKANQSEQARKLSIVDPSYFLNVTSHSGFLTIDEKYGSNTFFWYFPVMGKPVNKTPWIIWLQGGPGASSIAGLFDEIGPFQFKDGILKKREWSWASNYSLLFIDNPVGAGYSFTNSPDGFIQDMDVCGTHLYIALRQFLMIFPELQKVPLFIAGESYAGRYLPSFALKIKEQDNKVGPLDVNFQGIMMGNPVLNRDSIADYTSVFQQWGLIDMQAAQAMRKLQENYTRALEKNRPEEAYNLRNVLLDKLSELSMQYQLFNLLEDSIDSEVKSFINYIEQPDIKEAIHAGNIKFSFSNYTVHIKLIPDFIEDVAPKVTDLLEHYRILIYCGQLDLTTPCVLNAQSRRRKWHWNGRDQFLNAPRNPWWYNNTVAGYVKSGGRLTEVLVRGAGHLAPMDKPAEVLNLISSFIRGYDMPVPPNYITQPEFTPEYKPDNIKVAGNIQADASTGANVGLIVSILLNVILIIAIALGVVFYLKWKKNHELFLYNNMEETGVAESVLSLS</sequence>
<name>A0ACC1DDP1_9NEOP</name>
<protein>
    <submittedName>
        <fullName evidence="1">Uncharacterized protein</fullName>
    </submittedName>
</protein>
<accession>A0ACC1DDP1</accession>
<organism evidence="1 2">
    <name type="scientific">Dendrolimus kikuchii</name>
    <dbReference type="NCBI Taxonomy" id="765133"/>
    <lineage>
        <taxon>Eukaryota</taxon>
        <taxon>Metazoa</taxon>
        <taxon>Ecdysozoa</taxon>
        <taxon>Arthropoda</taxon>
        <taxon>Hexapoda</taxon>
        <taxon>Insecta</taxon>
        <taxon>Pterygota</taxon>
        <taxon>Neoptera</taxon>
        <taxon>Endopterygota</taxon>
        <taxon>Lepidoptera</taxon>
        <taxon>Glossata</taxon>
        <taxon>Ditrysia</taxon>
        <taxon>Bombycoidea</taxon>
        <taxon>Lasiocampidae</taxon>
        <taxon>Dendrolimus</taxon>
    </lineage>
</organism>
<dbReference type="Proteomes" id="UP000824533">
    <property type="component" value="Linkage Group LG04"/>
</dbReference>
<gene>
    <name evidence="1" type="ORF">K1T71_002800</name>
</gene>
<keyword evidence="2" id="KW-1185">Reference proteome</keyword>
<evidence type="ECO:0000313" key="1">
    <source>
        <dbReference type="EMBL" id="KAJ0182078.1"/>
    </source>
</evidence>